<dbReference type="STRING" id="1121883.SAMN02745226_01783"/>
<gene>
    <name evidence="1" type="ORF">SAMN02745226_01783</name>
</gene>
<evidence type="ECO:0008006" key="3">
    <source>
        <dbReference type="Google" id="ProtNLM"/>
    </source>
</evidence>
<dbReference type="OrthoDB" id="48140at2"/>
<dbReference type="AlphaFoldDB" id="A0A1M7TAL7"/>
<proteinExistence type="predicted"/>
<protein>
    <recommendedName>
        <fullName evidence="3">Xylose isomerase-like TIM barrel</fullName>
    </recommendedName>
</protein>
<organism evidence="1 2">
    <name type="scientific">Fervidobacterium gondwanense DSM 13020</name>
    <dbReference type="NCBI Taxonomy" id="1121883"/>
    <lineage>
        <taxon>Bacteria</taxon>
        <taxon>Thermotogati</taxon>
        <taxon>Thermotogota</taxon>
        <taxon>Thermotogae</taxon>
        <taxon>Thermotogales</taxon>
        <taxon>Fervidobacteriaceae</taxon>
        <taxon>Fervidobacterium</taxon>
    </lineage>
</organism>
<dbReference type="Proteomes" id="UP000184207">
    <property type="component" value="Unassembled WGS sequence"/>
</dbReference>
<sequence>MSTANKQLIGSTSWVIPGTYYENARILAHLVDFVELLVYTWDDETKELLEKEAKYLAKLTGKYGLKYTVHLPTNNVENMISAYNFLRKSDLEILNYVVHPIDGISEFIKVASKDVSVENLKEKVLPYEKMTFDVGHHFLGERFPMELIDKINEIHMMGVHSGKDHEKLDKKTLEDVINFLGRRRISEISLICFEIFNLDDLIDSITLFERTVLKTK</sequence>
<reference evidence="2" key="1">
    <citation type="submission" date="2016-12" db="EMBL/GenBank/DDBJ databases">
        <authorList>
            <person name="Varghese N."/>
            <person name="Submissions S."/>
        </authorList>
    </citation>
    <scope>NUCLEOTIDE SEQUENCE [LARGE SCALE GENOMIC DNA]</scope>
    <source>
        <strain evidence="2">DSM 13020</strain>
    </source>
</reference>
<dbReference type="RefSeq" id="WP_072760657.1">
    <property type="nucleotide sequence ID" value="NZ_FRDJ01000012.1"/>
</dbReference>
<dbReference type="EMBL" id="FRDJ01000012">
    <property type="protein sequence ID" value="SHN67779.1"/>
    <property type="molecule type" value="Genomic_DNA"/>
</dbReference>
<evidence type="ECO:0000313" key="1">
    <source>
        <dbReference type="EMBL" id="SHN67779.1"/>
    </source>
</evidence>
<evidence type="ECO:0000313" key="2">
    <source>
        <dbReference type="Proteomes" id="UP000184207"/>
    </source>
</evidence>
<dbReference type="InterPro" id="IPR036237">
    <property type="entry name" value="Xyl_isomerase-like_sf"/>
</dbReference>
<name>A0A1M7TAL7_FERGO</name>
<dbReference type="SUPFAM" id="SSF51658">
    <property type="entry name" value="Xylose isomerase-like"/>
    <property type="match status" value="1"/>
</dbReference>
<keyword evidence="2" id="KW-1185">Reference proteome</keyword>
<dbReference type="NCBIfam" id="NF041277">
    <property type="entry name" value="coba_remo_CbiR"/>
    <property type="match status" value="1"/>
</dbReference>
<accession>A0A1M7TAL7</accession>